<evidence type="ECO:0000259" key="3">
    <source>
        <dbReference type="Pfam" id="PF00210"/>
    </source>
</evidence>
<comment type="similarity">
    <text evidence="1 2">Belongs to the Dps family.</text>
</comment>
<dbReference type="InterPro" id="IPR023188">
    <property type="entry name" value="DPS_DNA-bd_CS"/>
</dbReference>
<protein>
    <submittedName>
        <fullName evidence="4">DNA starvation/stationary phase protection protein</fullName>
    </submittedName>
</protein>
<dbReference type="Pfam" id="PF00210">
    <property type="entry name" value="Ferritin"/>
    <property type="match status" value="1"/>
</dbReference>
<name>A0A3S0ADX8_9BACL</name>
<dbReference type="CDD" id="cd01043">
    <property type="entry name" value="DPS"/>
    <property type="match status" value="1"/>
</dbReference>
<evidence type="ECO:0000313" key="5">
    <source>
        <dbReference type="Proteomes" id="UP000276128"/>
    </source>
</evidence>
<dbReference type="GO" id="GO:0016722">
    <property type="term" value="F:oxidoreductase activity, acting on metal ions"/>
    <property type="evidence" value="ECO:0007669"/>
    <property type="project" value="InterPro"/>
</dbReference>
<dbReference type="InterPro" id="IPR012347">
    <property type="entry name" value="Ferritin-like"/>
</dbReference>
<gene>
    <name evidence="4" type="ORF">EJQ19_05285</name>
</gene>
<dbReference type="AlphaFoldDB" id="A0A3S0ADX8"/>
<dbReference type="PIRSF" id="PIRSF005900">
    <property type="entry name" value="Dps"/>
    <property type="match status" value="1"/>
</dbReference>
<dbReference type="PRINTS" id="PR01346">
    <property type="entry name" value="HELNAPAPROT"/>
</dbReference>
<evidence type="ECO:0000256" key="1">
    <source>
        <dbReference type="ARBA" id="ARBA00009497"/>
    </source>
</evidence>
<dbReference type="GO" id="GO:0008199">
    <property type="term" value="F:ferric iron binding"/>
    <property type="evidence" value="ECO:0007669"/>
    <property type="project" value="InterPro"/>
</dbReference>
<dbReference type="PROSITE" id="PS00818">
    <property type="entry name" value="DPS_1"/>
    <property type="match status" value="1"/>
</dbReference>
<dbReference type="PROSITE" id="PS00819">
    <property type="entry name" value="DPS_2"/>
    <property type="match status" value="1"/>
</dbReference>
<dbReference type="Gene3D" id="1.20.1260.10">
    <property type="match status" value="1"/>
</dbReference>
<dbReference type="EMBL" id="RXHU01000015">
    <property type="protein sequence ID" value="RTE10687.1"/>
    <property type="molecule type" value="Genomic_DNA"/>
</dbReference>
<feature type="domain" description="Ferritin/DPS" evidence="3">
    <location>
        <begin position="16"/>
        <end position="152"/>
    </location>
</feature>
<evidence type="ECO:0000256" key="2">
    <source>
        <dbReference type="RuleBase" id="RU003875"/>
    </source>
</evidence>
<dbReference type="Proteomes" id="UP000276128">
    <property type="component" value="Unassembled WGS sequence"/>
</dbReference>
<dbReference type="OrthoDB" id="9797023at2"/>
<comment type="caution">
    <text evidence="4">The sequence shown here is derived from an EMBL/GenBank/DDBJ whole genome shotgun (WGS) entry which is preliminary data.</text>
</comment>
<sequence length="152" mass="17153">MKTTTQTKPDLNVIMDKQVANFSILYMKLHHFHWYVKGPDFFTLHIKFEELYNEAALHLDAIAERMLALGKRPTATLKEQLALSSVKEASGRENAQEMVQSLSDDLEVVRAELSEGINLAEQGSDQPTADLFIAIRASLEKTGWMLQAYLGK</sequence>
<dbReference type="PANTHER" id="PTHR42932">
    <property type="entry name" value="GENERAL STRESS PROTEIN 20U"/>
    <property type="match status" value="1"/>
</dbReference>
<keyword evidence="5" id="KW-1185">Reference proteome</keyword>
<organism evidence="4 5">
    <name type="scientific">Paenibacillus whitsoniae</name>
    <dbReference type="NCBI Taxonomy" id="2496558"/>
    <lineage>
        <taxon>Bacteria</taxon>
        <taxon>Bacillati</taxon>
        <taxon>Bacillota</taxon>
        <taxon>Bacilli</taxon>
        <taxon>Bacillales</taxon>
        <taxon>Paenibacillaceae</taxon>
        <taxon>Paenibacillus</taxon>
    </lineage>
</organism>
<dbReference type="PANTHER" id="PTHR42932:SF1">
    <property type="entry name" value="GENERAL STRESS PROTEIN 20U"/>
    <property type="match status" value="1"/>
</dbReference>
<evidence type="ECO:0000313" key="4">
    <source>
        <dbReference type="EMBL" id="RTE10687.1"/>
    </source>
</evidence>
<dbReference type="InterPro" id="IPR002177">
    <property type="entry name" value="DPS_DNA-bd"/>
</dbReference>
<dbReference type="SUPFAM" id="SSF47240">
    <property type="entry name" value="Ferritin-like"/>
    <property type="match status" value="1"/>
</dbReference>
<reference evidence="4 5" key="1">
    <citation type="submission" date="2018-12" db="EMBL/GenBank/DDBJ databases">
        <title>Bacillus ochoae sp. nov., Paenibacillus whitsoniae sp. nov., Paenibacillus spiritus sp. nov. Isolated from the Mars Exploration Rover during spacecraft assembly.</title>
        <authorList>
            <person name="Seuylemezian A."/>
            <person name="Vaishampayan P."/>
        </authorList>
    </citation>
    <scope>NUCLEOTIDE SEQUENCE [LARGE SCALE GENOMIC DNA]</scope>
    <source>
        <strain evidence="4 5">MER 54</strain>
    </source>
</reference>
<dbReference type="InterPro" id="IPR008331">
    <property type="entry name" value="Ferritin_DPS_dom"/>
</dbReference>
<accession>A0A3S0ADX8</accession>
<proteinExistence type="inferred from homology"/>
<dbReference type="InterPro" id="IPR009078">
    <property type="entry name" value="Ferritin-like_SF"/>
</dbReference>